<comment type="similarity">
    <text evidence="1">Belongs to the CIA30 family.</text>
</comment>
<dbReference type="AlphaFoldDB" id="A0A1T5BPH2"/>
<dbReference type="Proteomes" id="UP000190230">
    <property type="component" value="Unassembled WGS sequence"/>
</dbReference>
<protein>
    <submittedName>
        <fullName evidence="3">Complex I intermediate-associated protein 30 (CIA30)</fullName>
    </submittedName>
</protein>
<dbReference type="PANTHER" id="PTHR13194:SF19">
    <property type="entry name" value="NAD(P)-BINDING ROSSMANN-FOLD SUPERFAMILY PROTEIN"/>
    <property type="match status" value="1"/>
</dbReference>
<dbReference type="Gene3D" id="2.60.120.430">
    <property type="entry name" value="Galactose-binding lectin"/>
    <property type="match status" value="1"/>
</dbReference>
<proteinExistence type="inferred from homology"/>
<dbReference type="InterPro" id="IPR013857">
    <property type="entry name" value="NADH-UbQ_OxRdtase-assoc_prot30"/>
</dbReference>
<dbReference type="InterPro" id="IPR039131">
    <property type="entry name" value="NDUFAF1"/>
</dbReference>
<organism evidence="3 4">
    <name type="scientific">Salegentibacter holothuriorum</name>
    <dbReference type="NCBI Taxonomy" id="241145"/>
    <lineage>
        <taxon>Bacteria</taxon>
        <taxon>Pseudomonadati</taxon>
        <taxon>Bacteroidota</taxon>
        <taxon>Flavobacteriia</taxon>
        <taxon>Flavobacteriales</taxon>
        <taxon>Flavobacteriaceae</taxon>
        <taxon>Salegentibacter</taxon>
    </lineage>
</organism>
<dbReference type="OrthoDB" id="442188at2"/>
<dbReference type="EMBL" id="FUYY01000002">
    <property type="protein sequence ID" value="SKB48800.1"/>
    <property type="molecule type" value="Genomic_DNA"/>
</dbReference>
<evidence type="ECO:0000313" key="3">
    <source>
        <dbReference type="EMBL" id="SKB48800.1"/>
    </source>
</evidence>
<accession>A0A1T5BPH2</accession>
<name>A0A1T5BPH2_9FLAO</name>
<evidence type="ECO:0000313" key="4">
    <source>
        <dbReference type="Proteomes" id="UP000190230"/>
    </source>
</evidence>
<feature type="domain" description="NADH:ubiquinone oxidoreductase intermediate-associated protein 30" evidence="2">
    <location>
        <begin position="21"/>
        <end position="171"/>
    </location>
</feature>
<evidence type="ECO:0000256" key="1">
    <source>
        <dbReference type="ARBA" id="ARBA00007884"/>
    </source>
</evidence>
<reference evidence="4" key="1">
    <citation type="submission" date="2017-02" db="EMBL/GenBank/DDBJ databases">
        <authorList>
            <person name="Varghese N."/>
            <person name="Submissions S."/>
        </authorList>
    </citation>
    <scope>NUCLEOTIDE SEQUENCE [LARGE SCALE GENOMIC DNA]</scope>
    <source>
        <strain evidence="4">DSM 23405</strain>
    </source>
</reference>
<dbReference type="Pfam" id="PF08547">
    <property type="entry name" value="CIA30"/>
    <property type="match status" value="1"/>
</dbReference>
<sequence length="177" mass="20335">MIQQQLTVILIPLIMSSLLIFNFNSTNDWSGWEVENDVVMGGNSSSKLERSTEGNAVFKGYVSLENNGGFASLQYHFASKNIRNYKKAHILLKGDGKNYQFRIKANLKDRASYVYTFKTTGDWQTVEIPLKEMVPTFRGRKLDLPNFSADEIQEVRFLIGNNRAENFRLEIDKIELK</sequence>
<dbReference type="STRING" id="241145.SAMN05660776_1354"/>
<gene>
    <name evidence="3" type="ORF">SAMN05660776_1354</name>
</gene>
<keyword evidence="4" id="KW-1185">Reference proteome</keyword>
<evidence type="ECO:0000259" key="2">
    <source>
        <dbReference type="Pfam" id="PF08547"/>
    </source>
</evidence>
<dbReference type="GO" id="GO:0010257">
    <property type="term" value="P:NADH dehydrogenase complex assembly"/>
    <property type="evidence" value="ECO:0007669"/>
    <property type="project" value="TreeGrafter"/>
</dbReference>
<dbReference type="SUPFAM" id="SSF49785">
    <property type="entry name" value="Galactose-binding domain-like"/>
    <property type="match status" value="1"/>
</dbReference>
<dbReference type="InterPro" id="IPR008979">
    <property type="entry name" value="Galactose-bd-like_sf"/>
</dbReference>
<dbReference type="GO" id="GO:0051082">
    <property type="term" value="F:unfolded protein binding"/>
    <property type="evidence" value="ECO:0007669"/>
    <property type="project" value="TreeGrafter"/>
</dbReference>
<dbReference type="PANTHER" id="PTHR13194">
    <property type="entry name" value="COMPLEX I INTERMEDIATE-ASSOCIATED PROTEIN 30"/>
    <property type="match status" value="1"/>
</dbReference>